<sequence length="374" mass="39755">MRLTRRGFAVLAGAACCYLLGELAGYTLFRAIAGIAVGAVAAAVALTRFRPKVEVTRSVYPDRIERGRPALATLVVRNGTGRRHGGFAAGDRVGSEVHEVAVRPLAPGAAATYHYELPTASRGRLQVGPLVLNRSDPFGLARGEARVGSTAYLWSYPRLHPVHPAREGHPRHHHDGPITDPPLRGSVDLLAVREYVIGDEVRYLHWKATARTGRLMVREYADPAQPRFTVVLDTRPAALSAEEFEEAVEVAASLLYAAASEGQYCRLITSSGTSTPVDSGLRVARVLLDELCLVSRNAAEDAPLVPASLITGARPGGCLVVVTGRDTELGTASRWRPDTVIRLGGTRAPSGSAGVITAGDAAEAVAKWNAVGVR</sequence>
<dbReference type="PANTHER" id="PTHR34351">
    <property type="entry name" value="SLR1927 PROTEIN-RELATED"/>
    <property type="match status" value="1"/>
</dbReference>
<keyword evidence="3" id="KW-1185">Reference proteome</keyword>
<protein>
    <submittedName>
        <fullName evidence="2">DUF58 domain-containing protein</fullName>
    </submittedName>
</protein>
<dbReference type="InterPro" id="IPR002881">
    <property type="entry name" value="DUF58"/>
</dbReference>
<dbReference type="PANTHER" id="PTHR34351:SF1">
    <property type="entry name" value="SLR1927 PROTEIN"/>
    <property type="match status" value="1"/>
</dbReference>
<gene>
    <name evidence="2" type="ORF">ORV05_10185</name>
</gene>
<evidence type="ECO:0000313" key="2">
    <source>
        <dbReference type="EMBL" id="WAL68108.1"/>
    </source>
</evidence>
<feature type="domain" description="DUF58" evidence="1">
    <location>
        <begin position="192"/>
        <end position="292"/>
    </location>
</feature>
<proteinExistence type="predicted"/>
<dbReference type="EMBL" id="CP113836">
    <property type="protein sequence ID" value="WAL68108.1"/>
    <property type="molecule type" value="Genomic_DNA"/>
</dbReference>
<name>A0ABY7BBT2_9PSEU</name>
<evidence type="ECO:0000313" key="3">
    <source>
        <dbReference type="Proteomes" id="UP001163203"/>
    </source>
</evidence>
<dbReference type="Pfam" id="PF01882">
    <property type="entry name" value="DUF58"/>
    <property type="match status" value="1"/>
</dbReference>
<dbReference type="RefSeq" id="WP_268758203.1">
    <property type="nucleotide sequence ID" value="NZ_CP113836.1"/>
</dbReference>
<dbReference type="Proteomes" id="UP001163203">
    <property type="component" value="Chromosome"/>
</dbReference>
<evidence type="ECO:0000259" key="1">
    <source>
        <dbReference type="Pfam" id="PF01882"/>
    </source>
</evidence>
<accession>A0ABY7BBT2</accession>
<reference evidence="2" key="1">
    <citation type="submission" date="2022-11" db="EMBL/GenBank/DDBJ databases">
        <authorList>
            <person name="Mo P."/>
        </authorList>
    </citation>
    <scope>NUCLEOTIDE SEQUENCE</scope>
    <source>
        <strain evidence="2">HUAS 11-8</strain>
    </source>
</reference>
<organism evidence="2 3">
    <name type="scientific">Amycolatopsis cynarae</name>
    <dbReference type="NCBI Taxonomy" id="2995223"/>
    <lineage>
        <taxon>Bacteria</taxon>
        <taxon>Bacillati</taxon>
        <taxon>Actinomycetota</taxon>
        <taxon>Actinomycetes</taxon>
        <taxon>Pseudonocardiales</taxon>
        <taxon>Pseudonocardiaceae</taxon>
        <taxon>Amycolatopsis</taxon>
    </lineage>
</organism>